<proteinExistence type="predicted"/>
<reference evidence="7" key="1">
    <citation type="journal article" date="2019" name="Int. J. Syst. Evol. Microbiol.">
        <title>The Global Catalogue of Microorganisms (GCM) 10K type strain sequencing project: providing services to taxonomists for standard genome sequencing and annotation.</title>
        <authorList>
            <consortium name="The Broad Institute Genomics Platform"/>
            <consortium name="The Broad Institute Genome Sequencing Center for Infectious Disease"/>
            <person name="Wu L."/>
            <person name="Ma J."/>
        </authorList>
    </citation>
    <scope>NUCLEOTIDE SEQUENCE [LARGE SCALE GENOMIC DNA]</scope>
    <source>
        <strain evidence="7">KCTC 19466</strain>
    </source>
</reference>
<dbReference type="Gene3D" id="3.40.50.2000">
    <property type="entry name" value="Glycogen Phosphorylase B"/>
    <property type="match status" value="2"/>
</dbReference>
<evidence type="ECO:0000259" key="5">
    <source>
        <dbReference type="Pfam" id="PF13579"/>
    </source>
</evidence>
<dbReference type="InterPro" id="IPR028098">
    <property type="entry name" value="Glyco_trans_4-like_N"/>
</dbReference>
<keyword evidence="7" id="KW-1185">Reference proteome</keyword>
<evidence type="ECO:0000313" key="7">
    <source>
        <dbReference type="Proteomes" id="UP000642819"/>
    </source>
</evidence>
<dbReference type="Pfam" id="PF13579">
    <property type="entry name" value="Glyco_trans_4_4"/>
    <property type="match status" value="1"/>
</dbReference>
<dbReference type="EMBL" id="BMXK01000012">
    <property type="protein sequence ID" value="GHD11749.1"/>
    <property type="molecule type" value="Genomic_DNA"/>
</dbReference>
<keyword evidence="3" id="KW-0808">Transferase</keyword>
<organism evidence="6 7">
    <name type="scientific">Zhihengliuella salsuginis</name>
    <dbReference type="NCBI Taxonomy" id="578222"/>
    <lineage>
        <taxon>Bacteria</taxon>
        <taxon>Bacillati</taxon>
        <taxon>Actinomycetota</taxon>
        <taxon>Actinomycetes</taxon>
        <taxon>Micrococcales</taxon>
        <taxon>Micrococcaceae</taxon>
        <taxon>Zhihengliuella</taxon>
    </lineage>
</organism>
<accession>A0ABQ3GM09</accession>
<dbReference type="Pfam" id="PF00534">
    <property type="entry name" value="Glycos_transf_1"/>
    <property type="match status" value="1"/>
</dbReference>
<evidence type="ECO:0000256" key="1">
    <source>
        <dbReference type="ARBA" id="ARBA00021292"/>
    </source>
</evidence>
<feature type="domain" description="Glycosyltransferase subfamily 4-like N-terminal" evidence="5">
    <location>
        <begin position="212"/>
        <end position="386"/>
    </location>
</feature>
<dbReference type="PANTHER" id="PTHR45947:SF3">
    <property type="entry name" value="SULFOQUINOVOSYL TRANSFERASE SQD2"/>
    <property type="match status" value="1"/>
</dbReference>
<dbReference type="SUPFAM" id="SSF53756">
    <property type="entry name" value="UDP-Glycosyltransferase/glycogen phosphorylase"/>
    <property type="match status" value="1"/>
</dbReference>
<evidence type="ECO:0000259" key="4">
    <source>
        <dbReference type="Pfam" id="PF00534"/>
    </source>
</evidence>
<feature type="domain" description="Glycosyl transferase family 1" evidence="4">
    <location>
        <begin position="400"/>
        <end position="573"/>
    </location>
</feature>
<protein>
    <recommendedName>
        <fullName evidence="1">D-inositol 3-phosphate glycosyltransferase</fullName>
    </recommendedName>
</protein>
<gene>
    <name evidence="6" type="ORF">GCM10008096_26480</name>
</gene>
<evidence type="ECO:0000256" key="3">
    <source>
        <dbReference type="ARBA" id="ARBA00022679"/>
    </source>
</evidence>
<evidence type="ECO:0000313" key="6">
    <source>
        <dbReference type="EMBL" id="GHD11749.1"/>
    </source>
</evidence>
<evidence type="ECO:0000256" key="2">
    <source>
        <dbReference type="ARBA" id="ARBA00022676"/>
    </source>
</evidence>
<comment type="caution">
    <text evidence="6">The sequence shown here is derived from an EMBL/GenBank/DDBJ whole genome shotgun (WGS) entry which is preliminary data.</text>
</comment>
<dbReference type="PANTHER" id="PTHR45947">
    <property type="entry name" value="SULFOQUINOVOSYL TRANSFERASE SQD2"/>
    <property type="match status" value="1"/>
</dbReference>
<keyword evidence="2" id="KW-0328">Glycosyltransferase</keyword>
<dbReference type="Proteomes" id="UP000642819">
    <property type="component" value="Unassembled WGS sequence"/>
</dbReference>
<name>A0ABQ3GM09_9MICC</name>
<dbReference type="InterPro" id="IPR001296">
    <property type="entry name" value="Glyco_trans_1"/>
</dbReference>
<sequence>MKSTLEGRHVVSQRALNLRLAASTARQHLGDDPAGLVLQISRRLPAGLVQPAAGLIAKGFIRHDSVVGGIARTVQGRDREVHEDLLRAVSEIRDGGPARGSASVRAVRLADVAVGIGAFDIARELLDLAPDSQARAVTRARLHWQQGDMSEAIAALATAGRRGRRLRARYAAEKRVFDGWEPVLPQTSTAGGTRAGSVLHVLTNSLPHTGSGYAQRSHSILTAERDLGWSVSAVTRLGWPVLVGRPMAGSSDVVDGVLYRRLLPGRIPEELDGRLQLYAEALADVVREAKPAVLHTTTDFFNAVVVRAVARAFGLPWVYEVRGQLADTWASTRGPDAYDSEKYRLFRDREAQAAKDASAVVTLGRVMQSELVSRGVDESQISVCPNAVGESFLLEPVDRMEAIRQLGLDPQATYVGTVSSIVSYEGLDDLLEAFAMVAADHPDARLLIAGDGAALPGLKQLAARLGIEDRTHFAGRVSRADAHLYHRALSVFAVPRKDLSVTRSVTPLKSVEASASARPVVATRLPALEELVHDGETGLLFEPGSVDDLASKVGRLLADPVLRDGLGQRGREWVLEERTWAANAARYDRVYRDVLR</sequence>
<dbReference type="InterPro" id="IPR050194">
    <property type="entry name" value="Glycosyltransferase_grp1"/>
</dbReference>